<dbReference type="PRINTS" id="PR00463">
    <property type="entry name" value="EP450I"/>
</dbReference>
<evidence type="ECO:0000256" key="7">
    <source>
        <dbReference type="RuleBase" id="RU000461"/>
    </source>
</evidence>
<dbReference type="PRINTS" id="PR00385">
    <property type="entry name" value="P450"/>
</dbReference>
<keyword evidence="5 7" id="KW-0408">Iron</keyword>
<reference evidence="8" key="1">
    <citation type="submission" date="2022-06" db="EMBL/GenBank/DDBJ databases">
        <title>Draft genome sequence of Streptomyces sp. RB6PN25 isolated from peat swamp forest in Thailand.</title>
        <authorList>
            <person name="Duangmal K."/>
            <person name="Klaysubun C."/>
        </authorList>
    </citation>
    <scope>NUCLEOTIDE SEQUENCE</scope>
    <source>
        <strain evidence="8">RB6PN25</strain>
    </source>
</reference>
<keyword evidence="6 7" id="KW-0503">Monooxygenase</keyword>
<dbReference type="PANTHER" id="PTHR24291">
    <property type="entry name" value="CYTOCHROME P450 FAMILY 4"/>
    <property type="match status" value="1"/>
</dbReference>
<dbReference type="EMBL" id="JANFNG010000006">
    <property type="protein sequence ID" value="MCQ4081186.1"/>
    <property type="molecule type" value="Genomic_DNA"/>
</dbReference>
<keyword evidence="9" id="KW-1185">Reference proteome</keyword>
<dbReference type="SUPFAM" id="SSF48264">
    <property type="entry name" value="Cytochrome P450"/>
    <property type="match status" value="1"/>
</dbReference>
<evidence type="ECO:0000313" key="8">
    <source>
        <dbReference type="EMBL" id="MCQ4081186.1"/>
    </source>
</evidence>
<dbReference type="InterPro" id="IPR017972">
    <property type="entry name" value="Cyt_P450_CS"/>
</dbReference>
<keyword evidence="4 7" id="KW-0560">Oxidoreductase</keyword>
<dbReference type="InterPro" id="IPR002401">
    <property type="entry name" value="Cyt_P450_E_grp-I"/>
</dbReference>
<evidence type="ECO:0000256" key="4">
    <source>
        <dbReference type="ARBA" id="ARBA00023002"/>
    </source>
</evidence>
<sequence length="454" mass="49423">MTVPTAPGGLPLIGHGLPMVRDPLSFLTSLPRYGDVVRIRLGTVTAFVINDAGLVRSVLVGESGTFDQGQLVDSARPLLGRGVGMLNGEEHRRHRRLMQSAFHRERIAAYATTMSRLAAERAASWRPGHVLAVDEEMNELALLTVATTLFSADFTDAIEEIKRSLPVALEEIPRRALAPALLLRLPTRRNRRFRTAVDRLHRTTRQAVAAGRGDRTDRGDLLSSLLRSRDHETGTGLSDDQVHDQLVNMMVAGTETTGAALAWAFHELGTNPGIEARLHDEVDEVLGGRAAEFDDISRLDYTRRVVQETLRRYPPYIILRHAPATVTIGGTTLPEGASVLFSPYALHHDARVFPQPGRFDPDRWLPERSAGLARGACIPFGGGARQCPGNHFALTELVIHLATIAGRWRLRPVVGARVREVARGAAVHPGALRMTAIPRGQVGVVGVVRGGCGP</sequence>
<evidence type="ECO:0000256" key="1">
    <source>
        <dbReference type="ARBA" id="ARBA00010617"/>
    </source>
</evidence>
<dbReference type="Proteomes" id="UP001057702">
    <property type="component" value="Unassembled WGS sequence"/>
</dbReference>
<evidence type="ECO:0000256" key="5">
    <source>
        <dbReference type="ARBA" id="ARBA00023004"/>
    </source>
</evidence>
<dbReference type="Pfam" id="PF00067">
    <property type="entry name" value="p450"/>
    <property type="match status" value="1"/>
</dbReference>
<gene>
    <name evidence="8" type="ORF">NGB36_11395</name>
</gene>
<accession>A0ABT1PU26</accession>
<comment type="caution">
    <text evidence="8">The sequence shown here is derived from an EMBL/GenBank/DDBJ whole genome shotgun (WGS) entry which is preliminary data.</text>
</comment>
<dbReference type="PROSITE" id="PS00086">
    <property type="entry name" value="CYTOCHROME_P450"/>
    <property type="match status" value="1"/>
</dbReference>
<keyword evidence="3 7" id="KW-0479">Metal-binding</keyword>
<dbReference type="CDD" id="cd11049">
    <property type="entry name" value="CYP170A1-like"/>
    <property type="match status" value="1"/>
</dbReference>
<protein>
    <submittedName>
        <fullName evidence="8">Cytochrome P450</fullName>
    </submittedName>
</protein>
<evidence type="ECO:0000256" key="2">
    <source>
        <dbReference type="ARBA" id="ARBA00022617"/>
    </source>
</evidence>
<comment type="similarity">
    <text evidence="1 7">Belongs to the cytochrome P450 family.</text>
</comment>
<dbReference type="InterPro" id="IPR050196">
    <property type="entry name" value="Cytochrome_P450_Monoox"/>
</dbReference>
<evidence type="ECO:0000256" key="3">
    <source>
        <dbReference type="ARBA" id="ARBA00022723"/>
    </source>
</evidence>
<dbReference type="InterPro" id="IPR036396">
    <property type="entry name" value="Cyt_P450_sf"/>
</dbReference>
<name>A0ABT1PU26_9ACTN</name>
<proteinExistence type="inferred from homology"/>
<dbReference type="InterPro" id="IPR001128">
    <property type="entry name" value="Cyt_P450"/>
</dbReference>
<dbReference type="RefSeq" id="WP_255920086.1">
    <property type="nucleotide sequence ID" value="NZ_JANFNG010000006.1"/>
</dbReference>
<keyword evidence="2 7" id="KW-0349">Heme</keyword>
<evidence type="ECO:0000313" key="9">
    <source>
        <dbReference type="Proteomes" id="UP001057702"/>
    </source>
</evidence>
<organism evidence="8 9">
    <name type="scientific">Streptomyces humicola</name>
    <dbReference type="NCBI Taxonomy" id="2953240"/>
    <lineage>
        <taxon>Bacteria</taxon>
        <taxon>Bacillati</taxon>
        <taxon>Actinomycetota</taxon>
        <taxon>Actinomycetes</taxon>
        <taxon>Kitasatosporales</taxon>
        <taxon>Streptomycetaceae</taxon>
        <taxon>Streptomyces</taxon>
    </lineage>
</organism>
<dbReference type="Gene3D" id="1.10.630.10">
    <property type="entry name" value="Cytochrome P450"/>
    <property type="match status" value="1"/>
</dbReference>
<dbReference type="PANTHER" id="PTHR24291:SF50">
    <property type="entry name" value="BIFUNCTIONAL ALBAFLAVENONE MONOOXYGENASE_TERPENE SYNTHASE"/>
    <property type="match status" value="1"/>
</dbReference>
<evidence type="ECO:0000256" key="6">
    <source>
        <dbReference type="ARBA" id="ARBA00023033"/>
    </source>
</evidence>